<dbReference type="AlphaFoldDB" id="A0A2U1SXB6"/>
<gene>
    <name evidence="9" type="ORF">DF220_12490</name>
</gene>
<dbReference type="GO" id="GO:0005886">
    <property type="term" value="C:plasma membrane"/>
    <property type="evidence" value="ECO:0007669"/>
    <property type="project" value="UniProtKB-SubCell"/>
</dbReference>
<evidence type="ECO:0000256" key="6">
    <source>
        <dbReference type="ARBA" id="ARBA00023136"/>
    </source>
</evidence>
<evidence type="ECO:0000256" key="7">
    <source>
        <dbReference type="ARBA" id="ARBA00024033"/>
    </source>
</evidence>
<feature type="transmembrane region" description="Helical" evidence="8">
    <location>
        <begin position="347"/>
        <end position="368"/>
    </location>
</feature>
<keyword evidence="2" id="KW-1003">Cell membrane</keyword>
<sequence>MTRTISTTGAIWLWVAFLAVNVTISCLALTGQGRPLGDVYLYQWWIEQGASGGPWVGFDEPWVYPVLALLPMTIAFVGGAQGYVVTWLVLVVLLNCAALAVVLGASSPAHRSRALRVGWWWTAFLLLLGPIAVGRIDSITVPIAIIALCLLAKRPFIAGVLLAVATWIKVWPAAVIAAIVVASRSRWSVVAGGAVVTALIVGATILLGGGEVLLSFITQQTDRGLQIEAPVSAPWLWAGALGAQEAGLYYDDDLLTYQVFGPGAEVVAQIMTAILAVAVASIVLLAVWLQGRGARQEALLPPLILAFVVAFIAVNKVGSPQFIAWLAVPIIFGLVGAASARAFRVPAAIALAIAGLTHFVYPYLYGYLLDLEVFMVAVLTLRNALLFVLLVWAITAMVKTPRQRRS</sequence>
<evidence type="ECO:0000256" key="4">
    <source>
        <dbReference type="ARBA" id="ARBA00022692"/>
    </source>
</evidence>
<dbReference type="Proteomes" id="UP000244978">
    <property type="component" value="Unassembled WGS sequence"/>
</dbReference>
<evidence type="ECO:0000256" key="3">
    <source>
        <dbReference type="ARBA" id="ARBA00022679"/>
    </source>
</evidence>
<evidence type="ECO:0000313" key="9">
    <source>
        <dbReference type="EMBL" id="PWB96183.1"/>
    </source>
</evidence>
<feature type="transmembrane region" description="Helical" evidence="8">
    <location>
        <begin position="119"/>
        <end position="152"/>
    </location>
</feature>
<dbReference type="EMBL" id="QEEX01000002">
    <property type="protein sequence ID" value="PWB96183.1"/>
    <property type="molecule type" value="Genomic_DNA"/>
</dbReference>
<keyword evidence="3" id="KW-0808">Transferase</keyword>
<comment type="subcellular location">
    <subcellularLocation>
        <location evidence="1">Cell membrane</location>
        <topology evidence="1">Multi-pass membrane protein</topology>
    </subcellularLocation>
</comment>
<keyword evidence="5 8" id="KW-1133">Transmembrane helix</keyword>
<dbReference type="Pfam" id="PF09594">
    <property type="entry name" value="GT87"/>
    <property type="match status" value="1"/>
</dbReference>
<proteinExistence type="inferred from homology"/>
<evidence type="ECO:0008006" key="11">
    <source>
        <dbReference type="Google" id="ProtNLM"/>
    </source>
</evidence>
<feature type="transmembrane region" description="Helical" evidence="8">
    <location>
        <begin position="270"/>
        <end position="289"/>
    </location>
</feature>
<feature type="transmembrane region" description="Helical" evidence="8">
    <location>
        <begin position="374"/>
        <end position="398"/>
    </location>
</feature>
<reference evidence="10" key="1">
    <citation type="submission" date="2018-04" db="EMBL/GenBank/DDBJ databases">
        <authorList>
            <person name="Liu S."/>
            <person name="Wang Z."/>
            <person name="Li J."/>
        </authorList>
    </citation>
    <scope>NUCLEOTIDE SEQUENCE [LARGE SCALE GENOMIC DNA]</scope>
    <source>
        <strain evidence="10">S1194</strain>
    </source>
</reference>
<evidence type="ECO:0000256" key="2">
    <source>
        <dbReference type="ARBA" id="ARBA00022475"/>
    </source>
</evidence>
<name>A0A2U1SXB6_9MICO</name>
<dbReference type="GO" id="GO:0016758">
    <property type="term" value="F:hexosyltransferase activity"/>
    <property type="evidence" value="ECO:0007669"/>
    <property type="project" value="InterPro"/>
</dbReference>
<evidence type="ECO:0000256" key="5">
    <source>
        <dbReference type="ARBA" id="ARBA00022989"/>
    </source>
</evidence>
<keyword evidence="10" id="KW-1185">Reference proteome</keyword>
<keyword evidence="6 8" id="KW-0472">Membrane</keyword>
<comment type="caution">
    <text evidence="9">The sequence shown here is derived from an EMBL/GenBank/DDBJ whole genome shotgun (WGS) entry which is preliminary data.</text>
</comment>
<feature type="transmembrane region" description="Helical" evidence="8">
    <location>
        <begin position="159"/>
        <end position="182"/>
    </location>
</feature>
<comment type="similarity">
    <text evidence="7">Belongs to the glycosyltransferase 87 family.</text>
</comment>
<feature type="transmembrane region" description="Helical" evidence="8">
    <location>
        <begin position="298"/>
        <end position="316"/>
    </location>
</feature>
<keyword evidence="4 8" id="KW-0812">Transmembrane</keyword>
<evidence type="ECO:0000256" key="8">
    <source>
        <dbReference type="SAM" id="Phobius"/>
    </source>
</evidence>
<dbReference type="RefSeq" id="WP_108998413.1">
    <property type="nucleotide sequence ID" value="NZ_QEEX01000002.1"/>
</dbReference>
<evidence type="ECO:0000256" key="1">
    <source>
        <dbReference type="ARBA" id="ARBA00004651"/>
    </source>
</evidence>
<feature type="transmembrane region" description="Helical" evidence="8">
    <location>
        <begin position="322"/>
        <end position="340"/>
    </location>
</feature>
<dbReference type="PROSITE" id="PS51257">
    <property type="entry name" value="PROKAR_LIPOPROTEIN"/>
    <property type="match status" value="1"/>
</dbReference>
<organism evidence="9 10">
    <name type="scientific">Homoserinimonas hongtaonis</name>
    <dbReference type="NCBI Taxonomy" id="2079791"/>
    <lineage>
        <taxon>Bacteria</taxon>
        <taxon>Bacillati</taxon>
        <taxon>Actinomycetota</taxon>
        <taxon>Actinomycetes</taxon>
        <taxon>Micrococcales</taxon>
        <taxon>Microbacteriaceae</taxon>
        <taxon>Homoserinimonas</taxon>
    </lineage>
</organism>
<evidence type="ECO:0000313" key="10">
    <source>
        <dbReference type="Proteomes" id="UP000244978"/>
    </source>
</evidence>
<protein>
    <recommendedName>
        <fullName evidence="11">DUF2029 domain-containing protein</fullName>
    </recommendedName>
</protein>
<feature type="transmembrane region" description="Helical" evidence="8">
    <location>
        <begin position="194"/>
        <end position="217"/>
    </location>
</feature>
<feature type="transmembrane region" description="Helical" evidence="8">
    <location>
        <begin position="12"/>
        <end position="31"/>
    </location>
</feature>
<feature type="transmembrane region" description="Helical" evidence="8">
    <location>
        <begin position="87"/>
        <end position="107"/>
    </location>
</feature>
<accession>A0A2U1SXB6</accession>
<dbReference type="InterPro" id="IPR018584">
    <property type="entry name" value="GT87"/>
</dbReference>